<dbReference type="STRING" id="13333.U5DBK6"/>
<dbReference type="EC" id="2.3.2.15" evidence="1"/>
<dbReference type="FunFam" id="3.90.70.30:FF:000001">
    <property type="entry name" value="Glutathione gamma-glutamylcysteinyltransferase 1"/>
    <property type="match status" value="1"/>
</dbReference>
<dbReference type="GO" id="GO:0098849">
    <property type="term" value="P:cellular detoxification of cadmium ion"/>
    <property type="evidence" value="ECO:0000318"/>
    <property type="project" value="GO_Central"/>
</dbReference>
<dbReference type="InterPro" id="IPR040409">
    <property type="entry name" value="PCS-like"/>
</dbReference>
<dbReference type="GO" id="GO:0046872">
    <property type="term" value="F:metal ion binding"/>
    <property type="evidence" value="ECO:0007669"/>
    <property type="project" value="UniProtKB-KW"/>
</dbReference>
<sequence length="496" mass="55586">MAVAGLYRRTLPSPPAVDFSSPEGKLIFTEALHNGTIEGFFKLISYFQTQSEPAYCGLATLSVVLNALAVDPGRKWKGPWRWFDESMLDCCERLEKVKAEGITFGKLACLAYCAGAQVETFRANQCSIDDFRKHVIRCASLENCHVITSYHRRPFSQTGTGHFSPIGGYHAGKDMVLILDVARFKYPPHWVPLPLLWEAMNSIDEATGHHRGFMLVSKLQRAPSLLYTLSCKTEAWVTTAKYLIDEVPLLLKSEDSNSLQKAISVILSSMPADALEFIKWVAEVRSQEDNGSSLSEEEKERLRLKEEVLQQAHDTKLFEYVREWLSSASLCHPWMREGKNISEIAANICCQGAGVLTSTIGLPKGTCCRDTTIKSLEASGKPITLVCGRVEWWGGEQNVEMLVPTCRERFDCSGGCVEFHPSTSDVLTVLLLALPPQIWSGLRDKELLEELHGLLSPDNLPGLLQVEVMHLRRQFIVLVKCQDGMMHEELHELWDS</sequence>
<dbReference type="InterPro" id="IPR038765">
    <property type="entry name" value="Papain-like_cys_pep_sf"/>
</dbReference>
<dbReference type="HOGENOM" id="CLU_046059_0_0_1"/>
<dbReference type="PANTHER" id="PTHR33447">
    <property type="entry name" value="GLUTATHIONE GAMMA-GLUTAMYLCYSTEINYLTRANSFERASE"/>
    <property type="match status" value="1"/>
</dbReference>
<gene>
    <name evidence="7" type="ORF">AMTR_s00067p00101410</name>
</gene>
<reference evidence="8" key="1">
    <citation type="journal article" date="2013" name="Science">
        <title>The Amborella genome and the evolution of flowering plants.</title>
        <authorList>
            <consortium name="Amborella Genome Project"/>
        </authorList>
    </citation>
    <scope>NUCLEOTIDE SEQUENCE [LARGE SCALE GENOMIC DNA]</scope>
</reference>
<dbReference type="PROSITE" id="PS51443">
    <property type="entry name" value="PCS"/>
    <property type="match status" value="1"/>
</dbReference>
<dbReference type="Proteomes" id="UP000017836">
    <property type="component" value="Unassembled WGS sequence"/>
</dbReference>
<dbReference type="Gramene" id="ERN18817">
    <property type="protein sequence ID" value="ERN18817"/>
    <property type="gene ID" value="AMTR_s00067p00101410"/>
</dbReference>
<evidence type="ECO:0000256" key="2">
    <source>
        <dbReference type="ARBA" id="ARBA00022539"/>
    </source>
</evidence>
<evidence type="ECO:0000259" key="6">
    <source>
        <dbReference type="PROSITE" id="PS51443"/>
    </source>
</evidence>
<dbReference type="EMBL" id="KI392078">
    <property type="protein sequence ID" value="ERN18817.1"/>
    <property type="molecule type" value="Genomic_DNA"/>
</dbReference>
<dbReference type="GO" id="GO:0010273">
    <property type="term" value="P:detoxification of copper ion"/>
    <property type="evidence" value="ECO:0000318"/>
    <property type="project" value="GO_Central"/>
</dbReference>
<accession>U5DBK6</accession>
<keyword evidence="3" id="KW-0808">Transferase</keyword>
<proteinExistence type="predicted"/>
<dbReference type="SUPFAM" id="SSF54001">
    <property type="entry name" value="Cysteine proteinases"/>
    <property type="match status" value="1"/>
</dbReference>
<dbReference type="AlphaFoldDB" id="U5DBK6"/>
<dbReference type="InterPro" id="IPR015407">
    <property type="entry name" value="Phytochelatin_synthase_C"/>
</dbReference>
<name>U5DBK6_AMBTC</name>
<dbReference type="GO" id="GO:0046938">
    <property type="term" value="P:phytochelatin biosynthetic process"/>
    <property type="evidence" value="ECO:0000318"/>
    <property type="project" value="GO_Central"/>
</dbReference>
<evidence type="ECO:0000313" key="8">
    <source>
        <dbReference type="Proteomes" id="UP000017836"/>
    </source>
</evidence>
<dbReference type="GO" id="GO:0016756">
    <property type="term" value="F:glutathione gamma-glutamylcysteinyltransferase activity"/>
    <property type="evidence" value="ECO:0000318"/>
    <property type="project" value="GO_Central"/>
</dbReference>
<dbReference type="KEGG" id="atr:18447187"/>
<dbReference type="Pfam" id="PF05023">
    <property type="entry name" value="Phytochelatin"/>
    <property type="match status" value="1"/>
</dbReference>
<keyword evidence="5" id="KW-0012">Acyltransferase</keyword>
<feature type="domain" description="Peptidase C83" evidence="6">
    <location>
        <begin position="1"/>
        <end position="221"/>
    </location>
</feature>
<dbReference type="InterPro" id="IPR038156">
    <property type="entry name" value="PCS_N_sf"/>
</dbReference>
<evidence type="ECO:0000256" key="3">
    <source>
        <dbReference type="ARBA" id="ARBA00022679"/>
    </source>
</evidence>
<dbReference type="PANTHER" id="PTHR33447:SF2">
    <property type="entry name" value="GLUTATHIONE GAMMA-GLUTAMYLCYSTEINYLTRANSFERASE"/>
    <property type="match status" value="1"/>
</dbReference>
<dbReference type="InterPro" id="IPR007719">
    <property type="entry name" value="PCS_N"/>
</dbReference>
<keyword evidence="4" id="KW-0479">Metal-binding</keyword>
<evidence type="ECO:0000256" key="1">
    <source>
        <dbReference type="ARBA" id="ARBA00012468"/>
    </source>
</evidence>
<dbReference type="OrthoDB" id="448954at2759"/>
<dbReference type="Gene3D" id="3.90.70.30">
    <property type="entry name" value="Phytochelatin synthase, N-terminal domain"/>
    <property type="match status" value="1"/>
</dbReference>
<keyword evidence="8" id="KW-1185">Reference proteome</keyword>
<organism evidence="7 8">
    <name type="scientific">Amborella trichopoda</name>
    <dbReference type="NCBI Taxonomy" id="13333"/>
    <lineage>
        <taxon>Eukaryota</taxon>
        <taxon>Viridiplantae</taxon>
        <taxon>Streptophyta</taxon>
        <taxon>Embryophyta</taxon>
        <taxon>Tracheophyta</taxon>
        <taxon>Spermatophyta</taxon>
        <taxon>Magnoliopsida</taxon>
        <taxon>Amborellales</taxon>
        <taxon>Amborellaceae</taxon>
        <taxon>Amborella</taxon>
    </lineage>
</organism>
<evidence type="ECO:0000256" key="5">
    <source>
        <dbReference type="ARBA" id="ARBA00023315"/>
    </source>
</evidence>
<dbReference type="Pfam" id="PF09328">
    <property type="entry name" value="Phytochelatin_C"/>
    <property type="match status" value="1"/>
</dbReference>
<dbReference type="eggNOG" id="KOG0632">
    <property type="taxonomic scope" value="Eukaryota"/>
</dbReference>
<keyword evidence="2" id="KW-0104">Cadmium</keyword>
<dbReference type="OMA" id="CARIQCC"/>
<evidence type="ECO:0000313" key="7">
    <source>
        <dbReference type="EMBL" id="ERN18817.1"/>
    </source>
</evidence>
<protein>
    <recommendedName>
        <fullName evidence="1">glutathione gamma-glutamylcysteinyltransferase</fullName>
        <ecNumber evidence="1">2.3.2.15</ecNumber>
    </recommendedName>
</protein>
<evidence type="ECO:0000256" key="4">
    <source>
        <dbReference type="ARBA" id="ARBA00022723"/>
    </source>
</evidence>